<feature type="transmembrane region" description="Helical" evidence="7">
    <location>
        <begin position="6"/>
        <end position="23"/>
    </location>
</feature>
<accession>A0ABY4S305</accession>
<feature type="transmembrane region" description="Helical" evidence="7">
    <location>
        <begin position="157"/>
        <end position="178"/>
    </location>
</feature>
<evidence type="ECO:0000256" key="3">
    <source>
        <dbReference type="ARBA" id="ARBA00022475"/>
    </source>
</evidence>
<feature type="transmembrane region" description="Helical" evidence="7">
    <location>
        <begin position="117"/>
        <end position="137"/>
    </location>
</feature>
<keyword evidence="3" id="KW-1003">Cell membrane</keyword>
<reference evidence="8" key="1">
    <citation type="submission" date="2022-05" db="EMBL/GenBank/DDBJ databases">
        <title>An RpoN-dependent PEP-CTERM gene is involved in floc formation of an Aquincola tertiaricarbonis strain.</title>
        <authorList>
            <person name="Qiu D."/>
            <person name="Xia M."/>
        </authorList>
    </citation>
    <scope>NUCLEOTIDE SEQUENCE</scope>
    <source>
        <strain evidence="8">RN12</strain>
    </source>
</reference>
<evidence type="ECO:0000256" key="4">
    <source>
        <dbReference type="ARBA" id="ARBA00022692"/>
    </source>
</evidence>
<feature type="transmembrane region" description="Helical" evidence="7">
    <location>
        <begin position="198"/>
        <end position="216"/>
    </location>
</feature>
<dbReference type="PANTHER" id="PTHR43141:SF4">
    <property type="entry name" value="CYTOCHROME BD2 SUBUNIT II"/>
    <property type="match status" value="1"/>
</dbReference>
<protein>
    <submittedName>
        <fullName evidence="8">Cytochrome d ubiquinol oxidase subunit II</fullName>
    </submittedName>
</protein>
<sequence length="335" mass="37769">MQLDLVPLWTAILALAVFMYVLLDGFDLGVGMLFGLRRDPHERDLMVASVAPVWDFNETWLILGGGGLLAVFPLAFAVLMPALYFPILLMLLGLLFRGVAFEFREVEGARRGVWDNAFIWGSLVASFAQGVILGNIVQGFPVQNRQFVGTSWDWATPFTLLTGAAVVAAYMLQGATWLVMKTEGPLQQWSRRIAQRSLWWVLAFVAAVSVWTPLASERIAERWFSWPNLLWFSPVPILTAAVAALLYTSLRHERRDVLPFLCSFGIFFLAFTGLVISLWPYLIWPSITLWDAAAHPISQAFLLVGTMFLLPIILLYVIWSYWVFRGKVRAGHGYH</sequence>
<evidence type="ECO:0000256" key="7">
    <source>
        <dbReference type="SAM" id="Phobius"/>
    </source>
</evidence>
<dbReference type="NCBIfam" id="TIGR00203">
    <property type="entry name" value="cydB"/>
    <property type="match status" value="1"/>
</dbReference>
<dbReference type="Pfam" id="PF02322">
    <property type="entry name" value="Cyt_bd_oxida_II"/>
    <property type="match status" value="1"/>
</dbReference>
<comment type="similarity">
    <text evidence="2">Belongs to the cytochrome ubiquinol oxidase subunit 2 family.</text>
</comment>
<feature type="transmembrane region" description="Helical" evidence="7">
    <location>
        <begin position="228"/>
        <end position="250"/>
    </location>
</feature>
<dbReference type="PANTHER" id="PTHR43141">
    <property type="entry name" value="CYTOCHROME BD2 SUBUNIT II"/>
    <property type="match status" value="1"/>
</dbReference>
<keyword evidence="4 7" id="KW-0812">Transmembrane</keyword>
<proteinExistence type="inferred from homology"/>
<name>A0ABY4S305_AQUTE</name>
<dbReference type="RefSeq" id="WP_250196067.1">
    <property type="nucleotide sequence ID" value="NZ_CP097635.1"/>
</dbReference>
<evidence type="ECO:0000313" key="8">
    <source>
        <dbReference type="EMBL" id="URI07838.1"/>
    </source>
</evidence>
<evidence type="ECO:0000256" key="2">
    <source>
        <dbReference type="ARBA" id="ARBA00007543"/>
    </source>
</evidence>
<feature type="transmembrane region" description="Helical" evidence="7">
    <location>
        <begin position="257"/>
        <end position="281"/>
    </location>
</feature>
<keyword evidence="5 7" id="KW-1133">Transmembrane helix</keyword>
<keyword evidence="6 7" id="KW-0472">Membrane</keyword>
<comment type="subcellular location">
    <subcellularLocation>
        <location evidence="1">Cell membrane</location>
        <topology evidence="1">Multi-pass membrane protein</topology>
    </subcellularLocation>
</comment>
<dbReference type="EMBL" id="CP097635">
    <property type="protein sequence ID" value="URI07838.1"/>
    <property type="molecule type" value="Genomic_DNA"/>
</dbReference>
<evidence type="ECO:0000256" key="6">
    <source>
        <dbReference type="ARBA" id="ARBA00023136"/>
    </source>
</evidence>
<evidence type="ECO:0000256" key="5">
    <source>
        <dbReference type="ARBA" id="ARBA00022989"/>
    </source>
</evidence>
<keyword evidence="9" id="KW-1185">Reference proteome</keyword>
<evidence type="ECO:0000313" key="9">
    <source>
        <dbReference type="Proteomes" id="UP001056201"/>
    </source>
</evidence>
<feature type="transmembrane region" description="Helical" evidence="7">
    <location>
        <begin position="301"/>
        <end position="324"/>
    </location>
</feature>
<gene>
    <name evidence="8" type="primary">cydB</name>
    <name evidence="8" type="ORF">MW290_04370</name>
</gene>
<feature type="transmembrane region" description="Helical" evidence="7">
    <location>
        <begin position="69"/>
        <end position="96"/>
    </location>
</feature>
<dbReference type="Proteomes" id="UP001056201">
    <property type="component" value="Chromosome 1"/>
</dbReference>
<dbReference type="InterPro" id="IPR003317">
    <property type="entry name" value="Cyt-d_oxidase_su2"/>
</dbReference>
<evidence type="ECO:0000256" key="1">
    <source>
        <dbReference type="ARBA" id="ARBA00004651"/>
    </source>
</evidence>
<organism evidence="8 9">
    <name type="scientific">Aquincola tertiaricarbonis</name>
    <dbReference type="NCBI Taxonomy" id="391953"/>
    <lineage>
        <taxon>Bacteria</taxon>
        <taxon>Pseudomonadati</taxon>
        <taxon>Pseudomonadota</taxon>
        <taxon>Betaproteobacteria</taxon>
        <taxon>Burkholderiales</taxon>
        <taxon>Sphaerotilaceae</taxon>
        <taxon>Aquincola</taxon>
    </lineage>
</organism>